<evidence type="ECO:0000256" key="1">
    <source>
        <dbReference type="ARBA" id="ARBA00001849"/>
    </source>
</evidence>
<feature type="coiled-coil region" evidence="8">
    <location>
        <begin position="582"/>
        <end position="614"/>
    </location>
</feature>
<evidence type="ECO:0000256" key="2">
    <source>
        <dbReference type="ARBA" id="ARBA00022490"/>
    </source>
</evidence>
<dbReference type="CDD" id="cd04471">
    <property type="entry name" value="S1_RNase_R"/>
    <property type="match status" value="1"/>
</dbReference>
<feature type="domain" description="S1 motif" evidence="9">
    <location>
        <begin position="617"/>
        <end position="698"/>
    </location>
</feature>
<evidence type="ECO:0000256" key="8">
    <source>
        <dbReference type="SAM" id="Coils"/>
    </source>
</evidence>
<dbReference type="EMBL" id="MHRJ01000029">
    <property type="protein sequence ID" value="OHA22230.1"/>
    <property type="molecule type" value="Genomic_DNA"/>
</dbReference>
<keyword evidence="4 7" id="KW-0378">Hydrolase</keyword>
<dbReference type="NCBIfam" id="TIGR00358">
    <property type="entry name" value="3_prime_RNase"/>
    <property type="match status" value="1"/>
</dbReference>
<name>A0A1G2ME93_9BACT</name>
<proteinExistence type="inferred from homology"/>
<dbReference type="EC" id="3.1.13.1" evidence="7"/>
<evidence type="ECO:0000256" key="5">
    <source>
        <dbReference type="ARBA" id="ARBA00022839"/>
    </source>
</evidence>
<dbReference type="GO" id="GO:0008859">
    <property type="term" value="F:exoribonuclease II activity"/>
    <property type="evidence" value="ECO:0007669"/>
    <property type="project" value="UniProtKB-UniRule"/>
</dbReference>
<keyword evidence="5 7" id="KW-0269">Exonuclease</keyword>
<protein>
    <recommendedName>
        <fullName evidence="7">Ribonuclease R</fullName>
        <shortName evidence="7">RNase R</shortName>
        <ecNumber evidence="7">3.1.13.1</ecNumber>
    </recommendedName>
</protein>
<dbReference type="InterPro" id="IPR012340">
    <property type="entry name" value="NA-bd_OB-fold"/>
</dbReference>
<keyword evidence="6 7" id="KW-0694">RNA-binding</keyword>
<comment type="caution">
    <text evidence="10">The sequence shown here is derived from an EMBL/GenBank/DDBJ whole genome shotgun (WGS) entry which is preliminary data.</text>
</comment>
<dbReference type="GO" id="GO:0006402">
    <property type="term" value="P:mRNA catabolic process"/>
    <property type="evidence" value="ECO:0007669"/>
    <property type="project" value="TreeGrafter"/>
</dbReference>
<evidence type="ECO:0000256" key="3">
    <source>
        <dbReference type="ARBA" id="ARBA00022722"/>
    </source>
</evidence>
<dbReference type="Proteomes" id="UP000176493">
    <property type="component" value="Unassembled WGS sequence"/>
</dbReference>
<dbReference type="SMART" id="SM00316">
    <property type="entry name" value="S1"/>
    <property type="match status" value="1"/>
</dbReference>
<dbReference type="Pfam" id="PF00773">
    <property type="entry name" value="RNB"/>
    <property type="match status" value="1"/>
</dbReference>
<dbReference type="InterPro" id="IPR003029">
    <property type="entry name" value="S1_domain"/>
</dbReference>
<dbReference type="Gene3D" id="2.40.50.140">
    <property type="entry name" value="Nucleic acid-binding proteins"/>
    <property type="match status" value="2"/>
</dbReference>
<evidence type="ECO:0000256" key="6">
    <source>
        <dbReference type="ARBA" id="ARBA00022884"/>
    </source>
</evidence>
<dbReference type="SMART" id="SM00955">
    <property type="entry name" value="RNB"/>
    <property type="match status" value="1"/>
</dbReference>
<evidence type="ECO:0000313" key="10">
    <source>
        <dbReference type="EMBL" id="OHA22230.1"/>
    </source>
</evidence>
<dbReference type="AlphaFoldDB" id="A0A1G2ME93"/>
<keyword evidence="8" id="KW-0175">Coiled coil</keyword>
<dbReference type="InterPro" id="IPR040476">
    <property type="entry name" value="CSD2"/>
</dbReference>
<evidence type="ECO:0000256" key="4">
    <source>
        <dbReference type="ARBA" id="ARBA00022801"/>
    </source>
</evidence>
<dbReference type="PROSITE" id="PS01175">
    <property type="entry name" value="RIBONUCLEASE_II"/>
    <property type="match status" value="1"/>
</dbReference>
<accession>A0A1G2ME93</accession>
<dbReference type="GO" id="GO:0003723">
    <property type="term" value="F:RNA binding"/>
    <property type="evidence" value="ECO:0007669"/>
    <property type="project" value="UniProtKB-UniRule"/>
</dbReference>
<dbReference type="NCBIfam" id="TIGR02063">
    <property type="entry name" value="RNase_R"/>
    <property type="match status" value="1"/>
</dbReference>
<evidence type="ECO:0000256" key="7">
    <source>
        <dbReference type="HAMAP-Rule" id="MF_01895"/>
    </source>
</evidence>
<evidence type="ECO:0000313" key="11">
    <source>
        <dbReference type="Proteomes" id="UP000176493"/>
    </source>
</evidence>
<reference evidence="10 11" key="1">
    <citation type="journal article" date="2016" name="Nat. Commun.">
        <title>Thousands of microbial genomes shed light on interconnected biogeochemical processes in an aquifer system.</title>
        <authorList>
            <person name="Anantharaman K."/>
            <person name="Brown C.T."/>
            <person name="Hug L.A."/>
            <person name="Sharon I."/>
            <person name="Castelle C.J."/>
            <person name="Probst A.J."/>
            <person name="Thomas B.C."/>
            <person name="Singh A."/>
            <person name="Wilkins M.J."/>
            <person name="Karaoz U."/>
            <person name="Brodie E.L."/>
            <person name="Williams K.H."/>
            <person name="Hubbard S.S."/>
            <person name="Banfield J.F."/>
        </authorList>
    </citation>
    <scope>NUCLEOTIDE SEQUENCE [LARGE SCALE GENOMIC DNA]</scope>
</reference>
<sequence length="698" mass="79690">MKNKKAKKKGEKKHFIAAIRGVLSVNSRAIGFISPERILGKKVQAGKGEKLGEDVMIETPNLNTALNRDDVEVEMLKGKVRGRRVGRVVKIIRRNKMRFVGTIEERGTRLFLIPDDFRMYAPIGIPKPPRDAQKGYKALAEIREWKIGEEPAGEILKVIGEKGEHETEMESIILERGFKSDFPRGVEIEAKRIIEEATRLIKEIGSPILPNEIRKRRDFRATTLFTIDPANAKDFDDALSFRRLSDSEVKDKGLKVKDSIYEIGIHIADVSHYVKEDSALDCEARERGTSVYLVDRTIPMLPHALSNDLCSLNPKVDRLAFSAVFEMDGEGRVLGRWFGKSVIHSQKRFTYESAQEAIDGASARFNLAPTERLNRADFGEELCTLNSIAKKLRAEKTRQGAIDFEQDEVGFELDESGRPVRIFKKKRLDAHKLIEEFMLLANREVARFFYEAASKSGGKLRFIYRIHDVPDREKLDQLRVFVRALGHELPMQKDGGVRGKDLQALFTAIEGHASESLIKTAAIRSMAKAIYSTANIGHFGLAFEYYTHFTSPIRRYPDLLVHRSLFSILERHKFDPQKLAELERMATNATQKEIAAAEAERESIKLKQVEYMKERIGREFEGIISGVTEWGIYVEERETRTEGMVKLRDLKDDYYVLRERSYAVVGERTKKKYALGDSVRFKVVGADIERKTLDYRLV</sequence>
<dbReference type="PANTHER" id="PTHR23355:SF9">
    <property type="entry name" value="DIS3-LIKE EXONUCLEASE 2"/>
    <property type="match status" value="1"/>
</dbReference>
<dbReference type="HAMAP" id="MF_01895">
    <property type="entry name" value="RNase_R"/>
    <property type="match status" value="1"/>
</dbReference>
<comment type="function">
    <text evidence="7">3'-5' exoribonuclease that releases 5'-nucleoside monophosphates and is involved in maturation of structured RNAs.</text>
</comment>
<dbReference type="InterPro" id="IPR050180">
    <property type="entry name" value="RNR_Ribonuclease"/>
</dbReference>
<comment type="subcellular location">
    <subcellularLocation>
        <location evidence="7">Cytoplasm</location>
    </subcellularLocation>
</comment>
<dbReference type="Pfam" id="PF17876">
    <property type="entry name" value="CSD2"/>
    <property type="match status" value="1"/>
</dbReference>
<evidence type="ECO:0000259" key="9">
    <source>
        <dbReference type="PROSITE" id="PS50126"/>
    </source>
</evidence>
<dbReference type="SUPFAM" id="SSF50249">
    <property type="entry name" value="Nucleic acid-binding proteins"/>
    <property type="match status" value="3"/>
</dbReference>
<dbReference type="GO" id="GO:0005829">
    <property type="term" value="C:cytosol"/>
    <property type="evidence" value="ECO:0007669"/>
    <property type="project" value="TreeGrafter"/>
</dbReference>
<dbReference type="PANTHER" id="PTHR23355">
    <property type="entry name" value="RIBONUCLEASE"/>
    <property type="match status" value="1"/>
</dbReference>
<comment type="catalytic activity">
    <reaction evidence="1 7">
        <text>Exonucleolytic cleavage in the 3'- to 5'-direction to yield nucleoside 5'-phosphates.</text>
        <dbReference type="EC" id="3.1.13.1"/>
    </reaction>
</comment>
<dbReference type="InterPro" id="IPR004476">
    <property type="entry name" value="RNase_II/RNase_R"/>
</dbReference>
<dbReference type="PROSITE" id="PS50126">
    <property type="entry name" value="S1"/>
    <property type="match status" value="1"/>
</dbReference>
<organism evidence="10 11">
    <name type="scientific">Candidatus Taylorbacteria bacterium RIFCSPHIGHO2_02_49_25</name>
    <dbReference type="NCBI Taxonomy" id="1802305"/>
    <lineage>
        <taxon>Bacteria</taxon>
        <taxon>Candidatus Tayloriibacteriota</taxon>
    </lineage>
</organism>
<gene>
    <name evidence="7" type="primary">rnr</name>
    <name evidence="10" type="ORF">A2W52_03055</name>
</gene>
<keyword evidence="2 7" id="KW-0963">Cytoplasm</keyword>
<comment type="similarity">
    <text evidence="7">Belongs to the RNR ribonuclease family. RNase R subfamily.</text>
</comment>
<dbReference type="InterPro" id="IPR011805">
    <property type="entry name" value="RNase_R"/>
</dbReference>
<dbReference type="InterPro" id="IPR022966">
    <property type="entry name" value="RNase_II/R_CS"/>
</dbReference>
<keyword evidence="3 7" id="KW-0540">Nuclease</keyword>
<dbReference type="InterPro" id="IPR001900">
    <property type="entry name" value="RNase_II/R"/>
</dbReference>